<accession>A0A1X6YS01</accession>
<evidence type="ECO:0000313" key="2">
    <source>
        <dbReference type="Proteomes" id="UP000193778"/>
    </source>
</evidence>
<dbReference type="AlphaFoldDB" id="A0A1X6YS01"/>
<organism evidence="1 2">
    <name type="scientific">Ruegeria meonggei</name>
    <dbReference type="NCBI Taxonomy" id="1446476"/>
    <lineage>
        <taxon>Bacteria</taxon>
        <taxon>Pseudomonadati</taxon>
        <taxon>Pseudomonadota</taxon>
        <taxon>Alphaproteobacteria</taxon>
        <taxon>Rhodobacterales</taxon>
        <taxon>Roseobacteraceae</taxon>
        <taxon>Ruegeria</taxon>
    </lineage>
</organism>
<protein>
    <submittedName>
        <fullName evidence="1">Uncharacterized protein</fullName>
    </submittedName>
</protein>
<dbReference type="Proteomes" id="UP000193778">
    <property type="component" value="Unassembled WGS sequence"/>
</dbReference>
<keyword evidence="2" id="KW-1185">Reference proteome</keyword>
<name>A0A1X6YS01_9RHOB</name>
<sequence>MIVFDFCLGPFDLLVERETRSVPFKVTREGPGETFVNVGRHRLTFTNHRRCPKAS</sequence>
<evidence type="ECO:0000313" key="1">
    <source>
        <dbReference type="EMBL" id="SLN29440.1"/>
    </source>
</evidence>
<dbReference type="EMBL" id="FWFP01000003">
    <property type="protein sequence ID" value="SLN29440.1"/>
    <property type="molecule type" value="Genomic_DNA"/>
</dbReference>
<proteinExistence type="predicted"/>
<reference evidence="2" key="1">
    <citation type="submission" date="2017-03" db="EMBL/GenBank/DDBJ databases">
        <authorList>
            <person name="Rodrigo-Torres L."/>
            <person name="Arahal R.D."/>
            <person name="Lucena T."/>
        </authorList>
    </citation>
    <scope>NUCLEOTIDE SEQUENCE [LARGE SCALE GENOMIC DNA]</scope>
    <source>
        <strain evidence="2">CECT 8411</strain>
    </source>
</reference>
<gene>
    <name evidence="1" type="ORF">RUM8411_01184</name>
</gene>